<comment type="caution">
    <text evidence="2">The sequence shown here is derived from an EMBL/GenBank/DDBJ whole genome shotgun (WGS) entry which is preliminary data.</text>
</comment>
<keyword evidence="3" id="KW-1185">Reference proteome</keyword>
<evidence type="ECO:0000256" key="1">
    <source>
        <dbReference type="SAM" id="MobiDB-lite"/>
    </source>
</evidence>
<evidence type="ECO:0000313" key="2">
    <source>
        <dbReference type="EMBL" id="CAH3167463.1"/>
    </source>
</evidence>
<feature type="compositionally biased region" description="Low complexity" evidence="1">
    <location>
        <begin position="216"/>
        <end position="227"/>
    </location>
</feature>
<evidence type="ECO:0000313" key="3">
    <source>
        <dbReference type="Proteomes" id="UP001159428"/>
    </source>
</evidence>
<gene>
    <name evidence="2" type="ORF">PMEA_00007090</name>
</gene>
<protein>
    <submittedName>
        <fullName evidence="2">Uncharacterized protein</fullName>
    </submittedName>
</protein>
<feature type="region of interest" description="Disordered" evidence="1">
    <location>
        <begin position="161"/>
        <end position="189"/>
    </location>
</feature>
<feature type="region of interest" description="Disordered" evidence="1">
    <location>
        <begin position="210"/>
        <end position="235"/>
    </location>
</feature>
<organism evidence="2 3">
    <name type="scientific">Pocillopora meandrina</name>
    <dbReference type="NCBI Taxonomy" id="46732"/>
    <lineage>
        <taxon>Eukaryota</taxon>
        <taxon>Metazoa</taxon>
        <taxon>Cnidaria</taxon>
        <taxon>Anthozoa</taxon>
        <taxon>Hexacorallia</taxon>
        <taxon>Scleractinia</taxon>
        <taxon>Astrocoeniina</taxon>
        <taxon>Pocilloporidae</taxon>
        <taxon>Pocillopora</taxon>
    </lineage>
</organism>
<reference evidence="2 3" key="1">
    <citation type="submission" date="2022-05" db="EMBL/GenBank/DDBJ databases">
        <authorList>
            <consortium name="Genoscope - CEA"/>
            <person name="William W."/>
        </authorList>
    </citation>
    <scope>NUCLEOTIDE SEQUENCE [LARGE SCALE GENOMIC DNA]</scope>
</reference>
<dbReference type="Proteomes" id="UP001159428">
    <property type="component" value="Unassembled WGS sequence"/>
</dbReference>
<name>A0AAU9Y5X9_9CNID</name>
<feature type="compositionally biased region" description="Polar residues" evidence="1">
    <location>
        <begin position="167"/>
        <end position="176"/>
    </location>
</feature>
<accession>A0AAU9Y5X9</accession>
<dbReference type="EMBL" id="CALNXJ010000157">
    <property type="protein sequence ID" value="CAH3167463.1"/>
    <property type="molecule type" value="Genomic_DNA"/>
</dbReference>
<dbReference type="AlphaFoldDB" id="A0AAU9Y5X9"/>
<sequence length="235" mass="26088">MAHLSCLFEHYCSTKCDFSSPGGQRLIPLTSCMDTIKEHLRDVNVSHRCVSSEKELILARVGLFGGSEGHYSTVCTKHRARLGVRFRPSTKCQHPLHGNRRGKVERGVNLKMAREVKAKWNTVVSVGAGICRYCRGAHINSLEAGDPPSDIETVTSEIPVATEVESMDQTAGPSQEQRGRESPETTEDEFVLPRLRVRCRVEIGSEIRLHQGDPNSDILSSSSQESSVWVETSRE</sequence>
<proteinExistence type="predicted"/>